<dbReference type="InterPro" id="IPR029063">
    <property type="entry name" value="SAM-dependent_MTases_sf"/>
</dbReference>
<sequence>MTADQGYATTAAQAYLLDPLAKTPPLTKGSEFPMPDGKADTSHVIVSFAGTNPGDSVDVIADAQSVVAGKTVNRSGKWRRFRGGKCHPCVRLTILNRRLLPPGLQSRRHGVTPCCWAAARLVSVGNESIRAAYGARAAEYTRILGSVEDMHELDRQRIRRWATSIDGHLLDAGCGPGHWTNFLYQHGVTLQGIDLVSEFVESARVRFPDVPFRVGSFHDLDVPDGSLQGVLAWYSLIHLPPDELPEVLREFARALAQGGQLLVGFFDGIPGEPFQHAVTTAYYSSIEQMGHLLREAGFYVLEVETRRDQGKRAHAAVTAAVR</sequence>
<feature type="domain" description="Methyltransferase" evidence="3">
    <location>
        <begin position="170"/>
        <end position="259"/>
    </location>
</feature>
<dbReference type="Gene3D" id="3.40.50.150">
    <property type="entry name" value="Vaccinia Virus protein VP39"/>
    <property type="match status" value="1"/>
</dbReference>
<evidence type="ECO:0000256" key="2">
    <source>
        <dbReference type="ARBA" id="ARBA00022679"/>
    </source>
</evidence>
<dbReference type="EMBL" id="JAUSTF010000002">
    <property type="protein sequence ID" value="MDQ0180077.1"/>
    <property type="molecule type" value="Genomic_DNA"/>
</dbReference>
<dbReference type="CDD" id="cd02440">
    <property type="entry name" value="AdoMet_MTases"/>
    <property type="match status" value="1"/>
</dbReference>
<dbReference type="GO" id="GO:0008168">
    <property type="term" value="F:methyltransferase activity"/>
    <property type="evidence" value="ECO:0007669"/>
    <property type="project" value="UniProtKB-KW"/>
</dbReference>
<keyword evidence="6" id="KW-1185">Reference proteome</keyword>
<dbReference type="PANTHER" id="PTHR43861:SF1">
    <property type="entry name" value="TRANS-ACONITATE 2-METHYLTRANSFERASE"/>
    <property type="match status" value="1"/>
</dbReference>
<accession>A0AAW8DAE9</accession>
<dbReference type="AlphaFoldDB" id="A0AAW8DAE9"/>
<dbReference type="Proteomes" id="UP001230951">
    <property type="component" value="Unassembled WGS sequence"/>
</dbReference>
<dbReference type="PANTHER" id="PTHR43861">
    <property type="entry name" value="TRANS-ACONITATE 2-METHYLTRANSFERASE-RELATED"/>
    <property type="match status" value="1"/>
</dbReference>
<keyword evidence="1" id="KW-0489">Methyltransferase</keyword>
<dbReference type="RefSeq" id="WP_306958888.1">
    <property type="nucleotide sequence ID" value="NZ_JAUSRG010000001.1"/>
</dbReference>
<dbReference type="EMBL" id="JAUSRG010000001">
    <property type="protein sequence ID" value="MDP9903270.1"/>
    <property type="molecule type" value="Genomic_DNA"/>
</dbReference>
<dbReference type="Proteomes" id="UP001242995">
    <property type="component" value="Unassembled WGS sequence"/>
</dbReference>
<dbReference type="GO" id="GO:0032259">
    <property type="term" value="P:methylation"/>
    <property type="evidence" value="ECO:0007669"/>
    <property type="project" value="UniProtKB-KW"/>
</dbReference>
<name>A0AAW8DAE9_9MICC</name>
<keyword evidence="2" id="KW-0808">Transferase</keyword>
<gene>
    <name evidence="4" type="ORF">J2S90_000210</name>
    <name evidence="5" type="ORF">J2S93_001493</name>
</gene>
<evidence type="ECO:0000313" key="7">
    <source>
        <dbReference type="Proteomes" id="UP001242995"/>
    </source>
</evidence>
<reference evidence="4 6" key="1">
    <citation type="submission" date="2023-07" db="EMBL/GenBank/DDBJ databases">
        <title>Sorghum-associated microbial communities from plants grown in Nebraska, USA.</title>
        <authorList>
            <person name="Schachtman D."/>
        </authorList>
    </citation>
    <scope>NUCLEOTIDE SEQUENCE</scope>
    <source>
        <strain evidence="4">DS1006</strain>
        <strain evidence="5 6">DS1016</strain>
    </source>
</reference>
<evidence type="ECO:0000313" key="6">
    <source>
        <dbReference type="Proteomes" id="UP001230951"/>
    </source>
</evidence>
<dbReference type="SUPFAM" id="SSF53335">
    <property type="entry name" value="S-adenosyl-L-methionine-dependent methyltransferases"/>
    <property type="match status" value="1"/>
</dbReference>
<protein>
    <submittedName>
        <fullName evidence="4">Ubiquinone/menaquinone biosynthesis C-methylase UbiE</fullName>
    </submittedName>
</protein>
<keyword evidence="4" id="KW-0830">Ubiquinone</keyword>
<evidence type="ECO:0000256" key="1">
    <source>
        <dbReference type="ARBA" id="ARBA00022603"/>
    </source>
</evidence>
<evidence type="ECO:0000313" key="5">
    <source>
        <dbReference type="EMBL" id="MDQ0180077.1"/>
    </source>
</evidence>
<dbReference type="InterPro" id="IPR041698">
    <property type="entry name" value="Methyltransf_25"/>
</dbReference>
<evidence type="ECO:0000313" key="4">
    <source>
        <dbReference type="EMBL" id="MDP9903270.1"/>
    </source>
</evidence>
<evidence type="ECO:0000259" key="3">
    <source>
        <dbReference type="Pfam" id="PF13649"/>
    </source>
</evidence>
<organism evidence="4 7">
    <name type="scientific">Arthrobacter bambusae</name>
    <dbReference type="NCBI Taxonomy" id="1338426"/>
    <lineage>
        <taxon>Bacteria</taxon>
        <taxon>Bacillati</taxon>
        <taxon>Actinomycetota</taxon>
        <taxon>Actinomycetes</taxon>
        <taxon>Micrococcales</taxon>
        <taxon>Micrococcaceae</taxon>
        <taxon>Arthrobacter</taxon>
    </lineage>
</organism>
<comment type="caution">
    <text evidence="4">The sequence shown here is derived from an EMBL/GenBank/DDBJ whole genome shotgun (WGS) entry which is preliminary data.</text>
</comment>
<proteinExistence type="predicted"/>
<dbReference type="Pfam" id="PF13649">
    <property type="entry name" value="Methyltransf_25"/>
    <property type="match status" value="1"/>
</dbReference>